<protein>
    <submittedName>
        <fullName evidence="2">Uncharacterized protein</fullName>
    </submittedName>
</protein>
<sequence>APKFLNPKPIEQGQRTVAWKQLGGSIDGSVREMAAKPLGIPGPDDTMMPVGANPGVNNNVSSGDEAKGGALSIRGGDVGAREYGGAGTQ</sequence>
<accession>A0ABC8SVG6</accession>
<reference evidence="2 3" key="1">
    <citation type="submission" date="2024-02" db="EMBL/GenBank/DDBJ databases">
        <authorList>
            <person name="Vignale AGUSTIN F."/>
            <person name="Sosa J E."/>
            <person name="Modenutti C."/>
        </authorList>
    </citation>
    <scope>NUCLEOTIDE SEQUENCE [LARGE SCALE GENOMIC DNA]</scope>
</reference>
<feature type="region of interest" description="Disordered" evidence="1">
    <location>
        <begin position="36"/>
        <end position="89"/>
    </location>
</feature>
<dbReference type="AlphaFoldDB" id="A0ABC8SVG6"/>
<organism evidence="2 3">
    <name type="scientific">Ilex paraguariensis</name>
    <name type="common">yerba mate</name>
    <dbReference type="NCBI Taxonomy" id="185542"/>
    <lineage>
        <taxon>Eukaryota</taxon>
        <taxon>Viridiplantae</taxon>
        <taxon>Streptophyta</taxon>
        <taxon>Embryophyta</taxon>
        <taxon>Tracheophyta</taxon>
        <taxon>Spermatophyta</taxon>
        <taxon>Magnoliopsida</taxon>
        <taxon>eudicotyledons</taxon>
        <taxon>Gunneridae</taxon>
        <taxon>Pentapetalae</taxon>
        <taxon>asterids</taxon>
        <taxon>campanulids</taxon>
        <taxon>Aquifoliales</taxon>
        <taxon>Aquifoliaceae</taxon>
        <taxon>Ilex</taxon>
    </lineage>
</organism>
<proteinExistence type="predicted"/>
<gene>
    <name evidence="2" type="ORF">ILEXP_LOCUS27543</name>
</gene>
<evidence type="ECO:0000313" key="3">
    <source>
        <dbReference type="Proteomes" id="UP001642360"/>
    </source>
</evidence>
<keyword evidence="3" id="KW-1185">Reference proteome</keyword>
<comment type="caution">
    <text evidence="2">The sequence shown here is derived from an EMBL/GenBank/DDBJ whole genome shotgun (WGS) entry which is preliminary data.</text>
</comment>
<feature type="compositionally biased region" description="Gly residues" evidence="1">
    <location>
        <begin position="76"/>
        <end position="89"/>
    </location>
</feature>
<feature type="compositionally biased region" description="Low complexity" evidence="1">
    <location>
        <begin position="49"/>
        <end position="63"/>
    </location>
</feature>
<evidence type="ECO:0000256" key="1">
    <source>
        <dbReference type="SAM" id="MobiDB-lite"/>
    </source>
</evidence>
<name>A0ABC8SVG6_9AQUA</name>
<dbReference type="EMBL" id="CAUOFW020003260">
    <property type="protein sequence ID" value="CAK9158878.1"/>
    <property type="molecule type" value="Genomic_DNA"/>
</dbReference>
<feature type="non-terminal residue" evidence="2">
    <location>
        <position position="1"/>
    </location>
</feature>
<dbReference type="Proteomes" id="UP001642360">
    <property type="component" value="Unassembled WGS sequence"/>
</dbReference>
<evidence type="ECO:0000313" key="2">
    <source>
        <dbReference type="EMBL" id="CAK9158878.1"/>
    </source>
</evidence>